<comment type="function">
    <text evidence="1">Converts 2,5-diamino-6-(ribosylamino)-4(3h)-pyrimidinone 5'-phosphate into 5-amino-6-(ribosylamino)-2,4(1h,3h)-pyrimidinedione 5'-phosphate.</text>
</comment>
<accession>A0A4Y1X545</accession>
<evidence type="ECO:0000256" key="5">
    <source>
        <dbReference type="ARBA" id="ARBA00012766"/>
    </source>
</evidence>
<dbReference type="SUPFAM" id="SSF53597">
    <property type="entry name" value="Dihydrofolate reductase-like"/>
    <property type="match status" value="1"/>
</dbReference>
<dbReference type="UniPathway" id="UPA00275">
    <property type="reaction ID" value="UER00401"/>
</dbReference>
<dbReference type="EMBL" id="AP019736">
    <property type="protein sequence ID" value="BBL07586.1"/>
    <property type="molecule type" value="Genomic_DNA"/>
</dbReference>
<dbReference type="GO" id="GO:0008703">
    <property type="term" value="F:5-amino-6-(5-phosphoribosylamino)uracil reductase activity"/>
    <property type="evidence" value="ECO:0007669"/>
    <property type="project" value="InterPro"/>
</dbReference>
<dbReference type="Pfam" id="PF00383">
    <property type="entry name" value="dCMP_cyt_deam_1"/>
    <property type="match status" value="1"/>
</dbReference>
<dbReference type="SUPFAM" id="SSF53927">
    <property type="entry name" value="Cytidine deaminase-like"/>
    <property type="match status" value="1"/>
</dbReference>
<dbReference type="Pfam" id="PF01872">
    <property type="entry name" value="RibD_C"/>
    <property type="match status" value="1"/>
</dbReference>
<dbReference type="Gene3D" id="3.40.140.10">
    <property type="entry name" value="Cytidine Deaminase, domain 2"/>
    <property type="match status" value="1"/>
</dbReference>
<dbReference type="InterPro" id="IPR002734">
    <property type="entry name" value="RibDG_C"/>
</dbReference>
<evidence type="ECO:0000256" key="4">
    <source>
        <dbReference type="ARBA" id="ARBA00007417"/>
    </source>
</evidence>
<evidence type="ECO:0000256" key="6">
    <source>
        <dbReference type="ARBA" id="ARBA00019930"/>
    </source>
</evidence>
<proteinExistence type="inferred from homology"/>
<evidence type="ECO:0000256" key="1">
    <source>
        <dbReference type="ARBA" id="ARBA00002151"/>
    </source>
</evidence>
<dbReference type="KEGG" id="ada:A5CPEGH6_22240"/>
<dbReference type="InterPro" id="IPR002125">
    <property type="entry name" value="CMP_dCMP_dom"/>
</dbReference>
<evidence type="ECO:0000256" key="3">
    <source>
        <dbReference type="ARBA" id="ARBA00005259"/>
    </source>
</evidence>
<keyword evidence="7" id="KW-0521">NADP</keyword>
<dbReference type="EC" id="3.5.4.26" evidence="5"/>
<dbReference type="InterPro" id="IPR024072">
    <property type="entry name" value="DHFR-like_dom_sf"/>
</dbReference>
<gene>
    <name evidence="10" type="ORF">A5CPEGH6_22240</name>
</gene>
<comment type="pathway">
    <text evidence="2">Cofactor biosynthesis; riboflavin biosynthesis; 5-amino-6-(D-ribitylamino)uracil from GTP: step 2/4.</text>
</comment>
<evidence type="ECO:0000256" key="7">
    <source>
        <dbReference type="ARBA" id="ARBA00022857"/>
    </source>
</evidence>
<dbReference type="Gene3D" id="3.40.430.10">
    <property type="entry name" value="Dihydrofolate Reductase, subunit A"/>
    <property type="match status" value="1"/>
</dbReference>
<comment type="similarity">
    <text evidence="4">In the C-terminal section; belongs to the HTP reductase family.</text>
</comment>
<organism evidence="10 11">
    <name type="scientific">Alistipes dispar</name>
    <dbReference type="NCBI Taxonomy" id="2585119"/>
    <lineage>
        <taxon>Bacteria</taxon>
        <taxon>Pseudomonadati</taxon>
        <taxon>Bacteroidota</taxon>
        <taxon>Bacteroidia</taxon>
        <taxon>Bacteroidales</taxon>
        <taxon>Rikenellaceae</taxon>
        <taxon>Alistipes</taxon>
    </lineage>
</organism>
<comment type="similarity">
    <text evidence="3">In the N-terminal section; belongs to the cytidine and deoxycytidylate deaminase family.</text>
</comment>
<evidence type="ECO:0000256" key="8">
    <source>
        <dbReference type="ARBA" id="ARBA00023002"/>
    </source>
</evidence>
<dbReference type="InterPro" id="IPR050765">
    <property type="entry name" value="Riboflavin_Biosynth_HTPR"/>
</dbReference>
<protein>
    <recommendedName>
        <fullName evidence="6">Riboflavin biosynthesis protein RibD</fullName>
        <ecNumber evidence="5">3.5.4.26</ecNumber>
    </recommendedName>
</protein>
<evidence type="ECO:0000313" key="11">
    <source>
        <dbReference type="Proteomes" id="UP000319374"/>
    </source>
</evidence>
<dbReference type="InterPro" id="IPR016193">
    <property type="entry name" value="Cytidine_deaminase-like"/>
</dbReference>
<dbReference type="Proteomes" id="UP000319374">
    <property type="component" value="Chromosome"/>
</dbReference>
<reference evidence="11" key="1">
    <citation type="submission" date="2019-06" db="EMBL/GenBank/DDBJ databases">
        <title>Alistipes onderdonkii subsp. vulgaris subsp. nov., Alistipes dispar sp. nov. and Alistipes communis sp. nov., isolated from human faeces, and creation of Alistipes onderdonkii subsp. onderdonkii subsp. nov.</title>
        <authorList>
            <person name="Sakamoto M."/>
            <person name="Ikeyama N."/>
            <person name="Ogata Y."/>
            <person name="Suda W."/>
            <person name="Iino T."/>
            <person name="Hattori M."/>
            <person name="Ohkuma M."/>
        </authorList>
    </citation>
    <scope>NUCLEOTIDE SEQUENCE [LARGE SCALE GENOMIC DNA]</scope>
    <source>
        <strain evidence="11">5CPEGH6</strain>
    </source>
</reference>
<dbReference type="AlphaFoldDB" id="A0A4Y1X545"/>
<keyword evidence="8" id="KW-0560">Oxidoreductase</keyword>
<dbReference type="GO" id="GO:0009231">
    <property type="term" value="P:riboflavin biosynthetic process"/>
    <property type="evidence" value="ECO:0007669"/>
    <property type="project" value="UniProtKB-UniPathway"/>
</dbReference>
<dbReference type="GO" id="GO:0008835">
    <property type="term" value="F:diaminohydroxyphosphoribosylaminopyrimidine deaminase activity"/>
    <property type="evidence" value="ECO:0007669"/>
    <property type="project" value="UniProtKB-EC"/>
</dbReference>
<evidence type="ECO:0000313" key="10">
    <source>
        <dbReference type="EMBL" id="BBL07586.1"/>
    </source>
</evidence>
<keyword evidence="11" id="KW-1185">Reference proteome</keyword>
<evidence type="ECO:0000256" key="2">
    <source>
        <dbReference type="ARBA" id="ARBA00004882"/>
    </source>
</evidence>
<sequence>MILSAAVTADGYLDDNGPGRLVISTPGDWAAVLRLRAGCDAILVGAETVRRDNPALSLRDDAERARRAARGLRPDLSKAVVTRSGRLDPSLRFFTEGDAERYVFSPYDIPELEAVATVISSEGAPVTAVRIVTELEKRGIRRLLVEGGAQTLGLFLGEGLADEVRYAVNPRLALGSGRGGARFRFEPPAAAPCRRESIDGMEIAFCTLHEDTTAEDLAGLREAIAESRRCTPSETSYCVGAVIRTCDGRRFTGYTHETSATHHAEQEAIAKALAAGAELRGAAICSSMEPCSQRASEPESCTQLILRHGFARVAFALYEPDRFVCCRGALMLREAGLDVRCYPELGEEVRAVNAHLWR</sequence>
<dbReference type="PANTHER" id="PTHR38011">
    <property type="entry name" value="DIHYDROFOLATE REDUCTASE FAMILY PROTEIN (AFU_ORTHOLOGUE AFUA_8G06820)"/>
    <property type="match status" value="1"/>
</dbReference>
<dbReference type="PROSITE" id="PS51747">
    <property type="entry name" value="CYT_DCMP_DEAMINASES_2"/>
    <property type="match status" value="1"/>
</dbReference>
<name>A0A4Y1X545_9BACT</name>
<feature type="domain" description="CMP/dCMP-type deaminase" evidence="9">
    <location>
        <begin position="214"/>
        <end position="339"/>
    </location>
</feature>
<evidence type="ECO:0000259" key="9">
    <source>
        <dbReference type="PROSITE" id="PS51747"/>
    </source>
</evidence>
<dbReference type="PANTHER" id="PTHR38011:SF7">
    <property type="entry name" value="2,5-DIAMINO-6-RIBOSYLAMINO-4(3H)-PYRIMIDINONE 5'-PHOSPHATE REDUCTASE"/>
    <property type="match status" value="1"/>
</dbReference>